<dbReference type="InterPro" id="IPR051114">
    <property type="entry name" value="Mito_RNA_Proc_CCM1"/>
</dbReference>
<evidence type="ECO:0000313" key="5">
    <source>
        <dbReference type="EMBL" id="CAH9092794.1"/>
    </source>
</evidence>
<evidence type="ECO:0000313" key="6">
    <source>
        <dbReference type="Proteomes" id="UP001152484"/>
    </source>
</evidence>
<feature type="repeat" description="PPR" evidence="3">
    <location>
        <begin position="405"/>
        <end position="439"/>
    </location>
</feature>
<gene>
    <name evidence="5" type="ORF">CEURO_LOCUS12102</name>
</gene>
<dbReference type="GO" id="GO:0006396">
    <property type="term" value="P:RNA processing"/>
    <property type="evidence" value="ECO:0007669"/>
    <property type="project" value="TreeGrafter"/>
</dbReference>
<evidence type="ECO:0000256" key="4">
    <source>
        <dbReference type="SAM" id="MobiDB-lite"/>
    </source>
</evidence>
<dbReference type="AlphaFoldDB" id="A0A9P0ZAF8"/>
<dbReference type="InterPro" id="IPR002885">
    <property type="entry name" value="PPR_rpt"/>
</dbReference>
<accession>A0A9P0ZAF8</accession>
<keyword evidence="6" id="KW-1185">Reference proteome</keyword>
<dbReference type="Pfam" id="PF13041">
    <property type="entry name" value="PPR_2"/>
    <property type="match status" value="1"/>
</dbReference>
<dbReference type="NCBIfam" id="TIGR00756">
    <property type="entry name" value="PPR"/>
    <property type="match status" value="2"/>
</dbReference>
<keyword evidence="2" id="KW-0677">Repeat</keyword>
<comment type="caution">
    <text evidence="5">The sequence shown here is derived from an EMBL/GenBank/DDBJ whole genome shotgun (WGS) entry which is preliminary data.</text>
</comment>
<evidence type="ECO:0000256" key="1">
    <source>
        <dbReference type="ARBA" id="ARBA00007626"/>
    </source>
</evidence>
<dbReference type="InterPro" id="IPR011990">
    <property type="entry name" value="TPR-like_helical_dom_sf"/>
</dbReference>
<feature type="repeat" description="PPR" evidence="3">
    <location>
        <begin position="332"/>
        <end position="367"/>
    </location>
</feature>
<dbReference type="OrthoDB" id="1891108at2759"/>
<reference evidence="5" key="1">
    <citation type="submission" date="2022-07" db="EMBL/GenBank/DDBJ databases">
        <authorList>
            <person name="Macas J."/>
            <person name="Novak P."/>
            <person name="Neumann P."/>
        </authorList>
    </citation>
    <scope>NUCLEOTIDE SEQUENCE</scope>
</reference>
<dbReference type="GO" id="GO:0005739">
    <property type="term" value="C:mitochondrion"/>
    <property type="evidence" value="ECO:0007669"/>
    <property type="project" value="TreeGrafter"/>
</dbReference>
<dbReference type="PANTHER" id="PTHR47934">
    <property type="entry name" value="PENTATRICOPEPTIDE REPEAT-CONTAINING PROTEIN PET309, MITOCHONDRIAL"/>
    <property type="match status" value="1"/>
</dbReference>
<comment type="similarity">
    <text evidence="1">Belongs to the PPR family. P subfamily.</text>
</comment>
<organism evidence="5 6">
    <name type="scientific">Cuscuta europaea</name>
    <name type="common">European dodder</name>
    <dbReference type="NCBI Taxonomy" id="41803"/>
    <lineage>
        <taxon>Eukaryota</taxon>
        <taxon>Viridiplantae</taxon>
        <taxon>Streptophyta</taxon>
        <taxon>Embryophyta</taxon>
        <taxon>Tracheophyta</taxon>
        <taxon>Spermatophyta</taxon>
        <taxon>Magnoliopsida</taxon>
        <taxon>eudicotyledons</taxon>
        <taxon>Gunneridae</taxon>
        <taxon>Pentapetalae</taxon>
        <taxon>asterids</taxon>
        <taxon>lamiids</taxon>
        <taxon>Solanales</taxon>
        <taxon>Convolvulaceae</taxon>
        <taxon>Cuscuteae</taxon>
        <taxon>Cuscuta</taxon>
        <taxon>Cuscuta subgen. Cuscuta</taxon>
    </lineage>
</organism>
<dbReference type="EMBL" id="CAMAPE010000029">
    <property type="protein sequence ID" value="CAH9092794.1"/>
    <property type="molecule type" value="Genomic_DNA"/>
</dbReference>
<dbReference type="PANTHER" id="PTHR47934:SF28">
    <property type="entry name" value="OS04G0488500 PROTEIN"/>
    <property type="match status" value="1"/>
</dbReference>
<feature type="region of interest" description="Disordered" evidence="4">
    <location>
        <begin position="487"/>
        <end position="512"/>
    </location>
</feature>
<protein>
    <recommendedName>
        <fullName evidence="7">Pentatricopeptide repeat-containing protein PNM1, mitochondrial</fullName>
    </recommendedName>
</protein>
<evidence type="ECO:0000256" key="2">
    <source>
        <dbReference type="ARBA" id="ARBA00022737"/>
    </source>
</evidence>
<dbReference type="Proteomes" id="UP001152484">
    <property type="component" value="Unassembled WGS sequence"/>
</dbReference>
<sequence length="535" mass="60294">MRRYIALPILLRRISSSTTTSQPYLINSKSHLLPPRPDLFSFSSAAFRENAPFYLCSSTFRSFSSEAADKHTAAGPNAEESKEEATSRLLSAELLKDPEVETLPVLQRLDLSFSHVTLSHPLILATLNGCPDAGRPVLGFLDWIKSRPNFELDDRVYSYIVDYLGRKKNFKAAHDVLVGGRGVIGTKTLESMVDRLVRAGRPSQTVSFFEKCEKEYGFTRNLDSLKLVVTKLCEHGFPSYAEKMVKSLASEFFPDQYVCDMLIKGWCVDQKLDEAQRLAAEMYRGGFEIGTYAYNAILDCVCKLCRKKDPFRLQPEVDKLLLEMEQKGVPRDVETFNVLISNLCKIRQTHAAMGLFCEMEREWGCNPNATTFITLIRSLYQAARVGEGDEMIDRMKSAGYGDALDTKTYYGFLKILCGIERIDHAVAVFKKMKQDGCKPGSKTYDLLMGRLVAHGRVDKANALSKEAASNGVAVEVKAYKLDPRLAKKKPAAATATKEKKKRRETLPEKMARKRRTLKKIRLSYVKKPKGLRRAL</sequence>
<proteinExistence type="inferred from homology"/>
<evidence type="ECO:0008006" key="7">
    <source>
        <dbReference type="Google" id="ProtNLM"/>
    </source>
</evidence>
<name>A0A9P0ZAF8_CUSEU</name>
<dbReference type="FunFam" id="1.25.40.10:FF:000398">
    <property type="entry name" value="pentatricopeptide repeat-containing protein PNM1, mitochondrial"/>
    <property type="match status" value="1"/>
</dbReference>
<dbReference type="Gene3D" id="1.25.40.10">
    <property type="entry name" value="Tetratricopeptide repeat domain"/>
    <property type="match status" value="3"/>
</dbReference>
<evidence type="ECO:0000256" key="3">
    <source>
        <dbReference type="PROSITE-ProRule" id="PRU00708"/>
    </source>
</evidence>
<dbReference type="GO" id="GO:0007005">
    <property type="term" value="P:mitochondrion organization"/>
    <property type="evidence" value="ECO:0007669"/>
    <property type="project" value="TreeGrafter"/>
</dbReference>
<dbReference type="FunFam" id="1.25.40.10:FF:000897">
    <property type="entry name" value="Pentatricopeptide repeat-containing protein PNM1, mitochondrial"/>
    <property type="match status" value="1"/>
</dbReference>
<feature type="repeat" description="PPR" evidence="3">
    <location>
        <begin position="255"/>
        <end position="289"/>
    </location>
</feature>
<dbReference type="PROSITE" id="PS51375">
    <property type="entry name" value="PPR"/>
    <property type="match status" value="3"/>
</dbReference>
<dbReference type="Pfam" id="PF13812">
    <property type="entry name" value="PPR_3"/>
    <property type="match status" value="1"/>
</dbReference>
<dbReference type="GO" id="GO:0003729">
    <property type="term" value="F:mRNA binding"/>
    <property type="evidence" value="ECO:0007669"/>
    <property type="project" value="TreeGrafter"/>
</dbReference>